<evidence type="ECO:0000256" key="3">
    <source>
        <dbReference type="ARBA" id="ARBA00023038"/>
    </source>
</evidence>
<feature type="domain" description="LIM zinc-binding" evidence="4">
    <location>
        <begin position="20"/>
        <end position="77"/>
    </location>
</feature>
<keyword evidence="6" id="KW-1185">Reference proteome</keyword>
<evidence type="ECO:0000313" key="6">
    <source>
        <dbReference type="Proteomes" id="UP000011518"/>
    </source>
</evidence>
<dbReference type="SUPFAM" id="SSF47050">
    <property type="entry name" value="VHP, Villin headpiece domain"/>
    <property type="match status" value="1"/>
</dbReference>
<dbReference type="Proteomes" id="UP000011518">
    <property type="component" value="Unassembled WGS sequence"/>
</dbReference>
<dbReference type="Gene3D" id="2.10.110.10">
    <property type="entry name" value="Cysteine Rich Protein"/>
    <property type="match status" value="2"/>
</dbReference>
<dbReference type="PANTHER" id="PTHR24213:SF6">
    <property type="entry name" value="ACTIN-BINDING LIM PROTEIN 2"/>
    <property type="match status" value="1"/>
</dbReference>
<name>L9KHL9_TUPCH</name>
<keyword evidence="3" id="KW-0440">LIM domain</keyword>
<evidence type="ECO:0000256" key="1">
    <source>
        <dbReference type="ARBA" id="ARBA00022723"/>
    </source>
</evidence>
<keyword evidence="2" id="KW-0862">Zinc</keyword>
<dbReference type="GO" id="GO:0051015">
    <property type="term" value="F:actin filament binding"/>
    <property type="evidence" value="ECO:0007669"/>
    <property type="project" value="TreeGrafter"/>
</dbReference>
<proteinExistence type="predicted"/>
<dbReference type="EMBL" id="KB320833">
    <property type="protein sequence ID" value="ELW62221.1"/>
    <property type="molecule type" value="Genomic_DNA"/>
</dbReference>
<keyword evidence="1" id="KW-0479">Metal-binding</keyword>
<dbReference type="InterPro" id="IPR032402">
    <property type="entry name" value="AbLIM_anchor"/>
</dbReference>
<sequence length="211" mass="23291">VSQPQAAHSPLEKPPSTAILCTTCGNVCKGEVLRVQNKYFHIKCFVCKAIGLPLPHHGGPGELKAGEKHYHPSCALCVRCGQMFAEGEEMYLQGSSIWHPACRQAARTEDKNKNANLAPCGADLDASWGMREYKVYPYDSLIVTNRIRVKLPKDVDRTRLEVKMGLGWGDNCSTIDSPREAFLAPVEVGSLFIVRSCSKRNSYCCKTCASR</sequence>
<dbReference type="GO" id="GO:0007010">
    <property type="term" value="P:cytoskeleton organization"/>
    <property type="evidence" value="ECO:0007669"/>
    <property type="project" value="InterPro"/>
</dbReference>
<dbReference type="SUPFAM" id="SSF57716">
    <property type="entry name" value="Glucocorticoid receptor-like (DNA-binding domain)"/>
    <property type="match status" value="2"/>
</dbReference>
<evidence type="ECO:0000256" key="2">
    <source>
        <dbReference type="ARBA" id="ARBA00022833"/>
    </source>
</evidence>
<dbReference type="AlphaFoldDB" id="L9KHL9"/>
<dbReference type="InterPro" id="IPR051618">
    <property type="entry name" value="Actin-binding_LIM"/>
</dbReference>
<dbReference type="GO" id="GO:0015629">
    <property type="term" value="C:actin cytoskeleton"/>
    <property type="evidence" value="ECO:0007669"/>
    <property type="project" value="TreeGrafter"/>
</dbReference>
<reference evidence="6" key="2">
    <citation type="journal article" date="2013" name="Nat. Commun.">
        <title>Genome of the Chinese tree shrew.</title>
        <authorList>
            <person name="Fan Y."/>
            <person name="Huang Z.Y."/>
            <person name="Cao C.C."/>
            <person name="Chen C.S."/>
            <person name="Chen Y.X."/>
            <person name="Fan D.D."/>
            <person name="He J."/>
            <person name="Hou H.L."/>
            <person name="Hu L."/>
            <person name="Hu X.T."/>
            <person name="Jiang X.T."/>
            <person name="Lai R."/>
            <person name="Lang Y.S."/>
            <person name="Liang B."/>
            <person name="Liao S.G."/>
            <person name="Mu D."/>
            <person name="Ma Y.Y."/>
            <person name="Niu Y.Y."/>
            <person name="Sun X.Q."/>
            <person name="Xia J.Q."/>
            <person name="Xiao J."/>
            <person name="Xiong Z.Q."/>
            <person name="Xu L."/>
            <person name="Yang L."/>
            <person name="Zhang Y."/>
            <person name="Zhao W."/>
            <person name="Zhao X.D."/>
            <person name="Zheng Y.T."/>
            <person name="Zhou J.M."/>
            <person name="Zhu Y.B."/>
            <person name="Zhang G.J."/>
            <person name="Wang J."/>
            <person name="Yao Y.G."/>
        </authorList>
    </citation>
    <scope>NUCLEOTIDE SEQUENCE [LARGE SCALE GENOMIC DNA]</scope>
</reference>
<dbReference type="PANTHER" id="PTHR24213">
    <property type="entry name" value="ACTIN-BINDING LIM PROTEIN"/>
    <property type="match status" value="1"/>
</dbReference>
<accession>L9KHL9</accession>
<dbReference type="SMART" id="SM00132">
    <property type="entry name" value="LIM"/>
    <property type="match status" value="1"/>
</dbReference>
<dbReference type="STRING" id="246437.L9KHL9"/>
<protein>
    <submittedName>
        <fullName evidence="5">Actin-binding LIM protein 2</fullName>
    </submittedName>
</protein>
<feature type="non-terminal residue" evidence="5">
    <location>
        <position position="1"/>
    </location>
</feature>
<dbReference type="Pfam" id="PF16182">
    <property type="entry name" value="AbLIM_anchor"/>
    <property type="match status" value="1"/>
</dbReference>
<dbReference type="InterPro" id="IPR036886">
    <property type="entry name" value="Villin_headpiece_dom_sf"/>
</dbReference>
<dbReference type="GO" id="GO:0030032">
    <property type="term" value="P:lamellipodium assembly"/>
    <property type="evidence" value="ECO:0007669"/>
    <property type="project" value="TreeGrafter"/>
</dbReference>
<dbReference type="InParanoid" id="L9KHL9"/>
<reference evidence="6" key="1">
    <citation type="submission" date="2012-07" db="EMBL/GenBank/DDBJ databases">
        <title>Genome of the Chinese tree shrew, a rising model animal genetically related to primates.</title>
        <authorList>
            <person name="Zhang G."/>
            <person name="Fan Y."/>
            <person name="Yao Y."/>
            <person name="Huang Z."/>
        </authorList>
    </citation>
    <scope>NUCLEOTIDE SEQUENCE [LARGE SCALE GENOMIC DNA]</scope>
</reference>
<dbReference type="Gene3D" id="1.10.950.10">
    <property type="entry name" value="Villin headpiece domain"/>
    <property type="match status" value="1"/>
</dbReference>
<evidence type="ECO:0000313" key="5">
    <source>
        <dbReference type="EMBL" id="ELW62221.1"/>
    </source>
</evidence>
<gene>
    <name evidence="5" type="ORF">TREES_T100004163</name>
</gene>
<organism evidence="5 6">
    <name type="scientific">Tupaia chinensis</name>
    <name type="common">Chinese tree shrew</name>
    <name type="synonym">Tupaia belangeri chinensis</name>
    <dbReference type="NCBI Taxonomy" id="246437"/>
    <lineage>
        <taxon>Eukaryota</taxon>
        <taxon>Metazoa</taxon>
        <taxon>Chordata</taxon>
        <taxon>Craniata</taxon>
        <taxon>Vertebrata</taxon>
        <taxon>Euteleostomi</taxon>
        <taxon>Mammalia</taxon>
        <taxon>Eutheria</taxon>
        <taxon>Euarchontoglires</taxon>
        <taxon>Scandentia</taxon>
        <taxon>Tupaiidae</taxon>
        <taxon>Tupaia</taxon>
    </lineage>
</organism>
<dbReference type="eggNOG" id="KOG1044">
    <property type="taxonomic scope" value="Eukaryota"/>
</dbReference>
<dbReference type="InterPro" id="IPR001781">
    <property type="entry name" value="Znf_LIM"/>
</dbReference>
<dbReference type="GO" id="GO:0046872">
    <property type="term" value="F:metal ion binding"/>
    <property type="evidence" value="ECO:0007669"/>
    <property type="project" value="UniProtKB-KW"/>
</dbReference>
<evidence type="ECO:0000259" key="4">
    <source>
        <dbReference type="SMART" id="SM00132"/>
    </source>
</evidence>